<evidence type="ECO:0000259" key="12">
    <source>
        <dbReference type="PROSITE" id="PS50106"/>
    </source>
</evidence>
<dbReference type="GO" id="GO:0004222">
    <property type="term" value="F:metalloendopeptidase activity"/>
    <property type="evidence" value="ECO:0007669"/>
    <property type="project" value="InterPro"/>
</dbReference>
<dbReference type="InterPro" id="IPR004387">
    <property type="entry name" value="Pept_M50_Zn"/>
</dbReference>
<dbReference type="InterPro" id="IPR041489">
    <property type="entry name" value="PDZ_6"/>
</dbReference>
<dbReference type="Pfam" id="PF17820">
    <property type="entry name" value="PDZ_6"/>
    <property type="match status" value="1"/>
</dbReference>
<keyword evidence="5 11" id="KW-0812">Transmembrane</keyword>
<keyword evidence="8 11" id="KW-1133">Transmembrane helix</keyword>
<comment type="similarity">
    <text evidence="3 11">Belongs to the peptidase M50B family.</text>
</comment>
<evidence type="ECO:0000256" key="2">
    <source>
        <dbReference type="ARBA" id="ARBA00004141"/>
    </source>
</evidence>
<dbReference type="PROSITE" id="PS50106">
    <property type="entry name" value="PDZ"/>
    <property type="match status" value="1"/>
</dbReference>
<dbReference type="Pfam" id="PF02163">
    <property type="entry name" value="Peptidase_M50"/>
    <property type="match status" value="2"/>
</dbReference>
<feature type="domain" description="PDZ" evidence="12">
    <location>
        <begin position="240"/>
        <end position="311"/>
    </location>
</feature>
<dbReference type="PANTHER" id="PTHR42837">
    <property type="entry name" value="REGULATOR OF SIGMA-E PROTEASE RSEP"/>
    <property type="match status" value="1"/>
</dbReference>
<evidence type="ECO:0000256" key="8">
    <source>
        <dbReference type="ARBA" id="ARBA00022989"/>
    </source>
</evidence>
<reference evidence="13" key="2">
    <citation type="journal article" date="2021" name="PeerJ">
        <title>Extensive microbial diversity within the chicken gut microbiome revealed by metagenomics and culture.</title>
        <authorList>
            <person name="Gilroy R."/>
            <person name="Ravi A."/>
            <person name="Getino M."/>
            <person name="Pursley I."/>
            <person name="Horton D.L."/>
            <person name="Alikhan N.F."/>
            <person name="Baker D."/>
            <person name="Gharbi K."/>
            <person name="Hall N."/>
            <person name="Watson M."/>
            <person name="Adriaenssens E.M."/>
            <person name="Foster-Nyarko E."/>
            <person name="Jarju S."/>
            <person name="Secka A."/>
            <person name="Antonio M."/>
            <person name="Oren A."/>
            <person name="Chaudhuri R.R."/>
            <person name="La Ragione R."/>
            <person name="Hildebrand F."/>
            <person name="Pallen M.J."/>
        </authorList>
    </citation>
    <scope>NUCLEOTIDE SEQUENCE</scope>
    <source>
        <strain evidence="13">3924</strain>
    </source>
</reference>
<protein>
    <recommendedName>
        <fullName evidence="11">Zinc metalloprotease</fullName>
        <ecNumber evidence="11">3.4.24.-</ecNumber>
    </recommendedName>
</protein>
<keyword evidence="6 11" id="KW-0378">Hydrolase</keyword>
<dbReference type="InterPro" id="IPR036034">
    <property type="entry name" value="PDZ_sf"/>
</dbReference>
<dbReference type="SUPFAM" id="SSF50156">
    <property type="entry name" value="PDZ domain-like"/>
    <property type="match status" value="2"/>
</dbReference>
<dbReference type="InterPro" id="IPR001478">
    <property type="entry name" value="PDZ"/>
</dbReference>
<evidence type="ECO:0000256" key="6">
    <source>
        <dbReference type="ARBA" id="ARBA00022801"/>
    </source>
</evidence>
<sequence>METVLIKVLQLILSLSILVFVHELGHFGFARLFKVRVDKFYLFFNPRFSIFRCKKVKGKWQFRWFAPNLPDHLQPLLDENGMEKKDKKGNTIYVPAPLDELDDDDWRKYPETTEWGIGWVPLGGYCKIAGMIDESMDPSVIHSEPQPWEYRSQKAWKRLFIITGGVLMNFITAIVIYAMMLFTWGQEYLPLRNAYLGYDYCQTALDYGFRNGDIILSVDGEPVETEQDAMQTIVIEGGEEIEVLRGGKRLLLTIPKDFGESMLKAEETMLMSPRFPFVVNEVAPGAPAEAAGLEKGDSVVGINGKSLAAYSDIVKELAQCASKPIGVEFYRGDSLHSVEVTLKEDAKLGVMIADPMQYFKTKRLEYGFFSSIPAGIKLGWETLANYVKQFRLVFTEAGAKSVGGFIAIGNIFPGMWDWATFWSMTALLSVMLAFMNILPIPILDGGYVLFLLYEMITGRKPSDRFMEVSLNIGMLLLLALLIFANGNDILKLFR</sequence>
<dbReference type="EC" id="3.4.24.-" evidence="11"/>
<keyword evidence="4" id="KW-0645">Protease</keyword>
<gene>
    <name evidence="13" type="primary">rseP</name>
    <name evidence="13" type="ORF">IAC51_09025</name>
</gene>
<keyword evidence="7 11" id="KW-0862">Zinc</keyword>
<dbReference type="AlphaFoldDB" id="A0A940IFJ7"/>
<keyword evidence="11" id="KW-0479">Metal-binding</keyword>
<dbReference type="GO" id="GO:0006508">
    <property type="term" value="P:proteolysis"/>
    <property type="evidence" value="ECO:0007669"/>
    <property type="project" value="UniProtKB-KW"/>
</dbReference>
<dbReference type="EMBL" id="JADIMV010000155">
    <property type="protein sequence ID" value="MBO8440774.1"/>
    <property type="molecule type" value="Genomic_DNA"/>
</dbReference>
<dbReference type="GO" id="GO:0016020">
    <property type="term" value="C:membrane"/>
    <property type="evidence" value="ECO:0007669"/>
    <property type="project" value="UniProtKB-SubCell"/>
</dbReference>
<evidence type="ECO:0000256" key="10">
    <source>
        <dbReference type="ARBA" id="ARBA00023136"/>
    </source>
</evidence>
<comment type="caution">
    <text evidence="13">The sequence shown here is derived from an EMBL/GenBank/DDBJ whole genome shotgun (WGS) entry which is preliminary data.</text>
</comment>
<dbReference type="Gene3D" id="2.30.42.10">
    <property type="match status" value="2"/>
</dbReference>
<dbReference type="PANTHER" id="PTHR42837:SF2">
    <property type="entry name" value="MEMBRANE METALLOPROTEASE ARASP2, CHLOROPLASTIC-RELATED"/>
    <property type="match status" value="1"/>
</dbReference>
<evidence type="ECO:0000256" key="9">
    <source>
        <dbReference type="ARBA" id="ARBA00023049"/>
    </source>
</evidence>
<feature type="transmembrane region" description="Helical" evidence="11">
    <location>
        <begin position="421"/>
        <end position="453"/>
    </location>
</feature>
<keyword evidence="10 11" id="KW-0472">Membrane</keyword>
<dbReference type="InterPro" id="IPR008915">
    <property type="entry name" value="Peptidase_M50"/>
</dbReference>
<evidence type="ECO:0000256" key="1">
    <source>
        <dbReference type="ARBA" id="ARBA00001947"/>
    </source>
</evidence>
<evidence type="ECO:0000313" key="13">
    <source>
        <dbReference type="EMBL" id="MBO8440774.1"/>
    </source>
</evidence>
<name>A0A940IFJ7_9BACT</name>
<dbReference type="CDD" id="cd06163">
    <property type="entry name" value="S2P-M50_PDZ_RseP-like"/>
    <property type="match status" value="1"/>
</dbReference>
<dbReference type="GO" id="GO:0046872">
    <property type="term" value="F:metal ion binding"/>
    <property type="evidence" value="ECO:0007669"/>
    <property type="project" value="UniProtKB-KW"/>
</dbReference>
<dbReference type="SMART" id="SM00228">
    <property type="entry name" value="PDZ"/>
    <property type="match status" value="1"/>
</dbReference>
<feature type="transmembrane region" description="Helical" evidence="11">
    <location>
        <begin position="159"/>
        <end position="184"/>
    </location>
</feature>
<dbReference type="Proteomes" id="UP000712007">
    <property type="component" value="Unassembled WGS sequence"/>
</dbReference>
<feature type="transmembrane region" description="Helical" evidence="11">
    <location>
        <begin position="465"/>
        <end position="484"/>
    </location>
</feature>
<evidence type="ECO:0000256" key="3">
    <source>
        <dbReference type="ARBA" id="ARBA00007931"/>
    </source>
</evidence>
<keyword evidence="9 11" id="KW-0482">Metalloprotease</keyword>
<evidence type="ECO:0000256" key="11">
    <source>
        <dbReference type="RuleBase" id="RU362031"/>
    </source>
</evidence>
<comment type="subcellular location">
    <subcellularLocation>
        <location evidence="2">Membrane</location>
        <topology evidence="2">Multi-pass membrane protein</topology>
    </subcellularLocation>
</comment>
<comment type="cofactor">
    <cofactor evidence="1 11">
        <name>Zn(2+)</name>
        <dbReference type="ChEBI" id="CHEBI:29105"/>
    </cofactor>
</comment>
<accession>A0A940IFJ7</accession>
<evidence type="ECO:0000256" key="4">
    <source>
        <dbReference type="ARBA" id="ARBA00022670"/>
    </source>
</evidence>
<evidence type="ECO:0000313" key="14">
    <source>
        <dbReference type="Proteomes" id="UP000712007"/>
    </source>
</evidence>
<feature type="transmembrane region" description="Helical" evidence="11">
    <location>
        <begin position="12"/>
        <end position="33"/>
    </location>
</feature>
<reference evidence="13" key="1">
    <citation type="submission" date="2020-10" db="EMBL/GenBank/DDBJ databases">
        <authorList>
            <person name="Gilroy R."/>
        </authorList>
    </citation>
    <scope>NUCLEOTIDE SEQUENCE</scope>
    <source>
        <strain evidence="13">3924</strain>
    </source>
</reference>
<proteinExistence type="inferred from homology"/>
<evidence type="ECO:0000256" key="7">
    <source>
        <dbReference type="ARBA" id="ARBA00022833"/>
    </source>
</evidence>
<dbReference type="NCBIfam" id="TIGR00054">
    <property type="entry name" value="RIP metalloprotease RseP"/>
    <property type="match status" value="1"/>
</dbReference>
<evidence type="ECO:0000256" key="5">
    <source>
        <dbReference type="ARBA" id="ARBA00022692"/>
    </source>
</evidence>
<organism evidence="13 14">
    <name type="scientific">Candidatus Aphodosoma intestinipullorum</name>
    <dbReference type="NCBI Taxonomy" id="2840674"/>
    <lineage>
        <taxon>Bacteria</taxon>
        <taxon>Pseudomonadati</taxon>
        <taxon>Bacteroidota</taxon>
        <taxon>Bacteroidia</taxon>
        <taxon>Bacteroidales</taxon>
        <taxon>Candidatus Aphodosoma</taxon>
    </lineage>
</organism>